<dbReference type="HAMAP" id="MF_00197">
    <property type="entry name" value="DAP_epimerase"/>
    <property type="match status" value="1"/>
</dbReference>
<dbReference type="InterPro" id="IPR001653">
    <property type="entry name" value="DAP_epimerase_DapF"/>
</dbReference>
<comment type="subcellular location">
    <subcellularLocation>
        <location evidence="6">Cytoplasm</location>
    </subcellularLocation>
</comment>
<evidence type="ECO:0000313" key="8">
    <source>
        <dbReference type="EMBL" id="QUL99698.1"/>
    </source>
</evidence>
<dbReference type="PANTHER" id="PTHR31689:SF0">
    <property type="entry name" value="DIAMINOPIMELATE EPIMERASE"/>
    <property type="match status" value="1"/>
</dbReference>
<comment type="function">
    <text evidence="6">Catalyzes the stereoinversion of LL-2,6-diaminopimelate (L,L-DAP) to meso-diaminopimelate (meso-DAP), a precursor of L-lysine and an essential component of the bacterial peptidoglycan.</text>
</comment>
<evidence type="ECO:0000256" key="4">
    <source>
        <dbReference type="ARBA" id="ARBA00023154"/>
    </source>
</evidence>
<feature type="binding site" evidence="6">
    <location>
        <position position="63"/>
    </location>
    <ligand>
        <name>substrate</name>
    </ligand>
</feature>
<keyword evidence="2 6" id="KW-0963">Cytoplasm</keyword>
<dbReference type="AlphaFoldDB" id="A0AAT9LG54"/>
<dbReference type="GO" id="GO:0005829">
    <property type="term" value="C:cytosol"/>
    <property type="evidence" value="ECO:0007669"/>
    <property type="project" value="TreeGrafter"/>
</dbReference>
<evidence type="ECO:0000256" key="6">
    <source>
        <dbReference type="HAMAP-Rule" id="MF_00197"/>
    </source>
</evidence>
<feature type="binding site" evidence="6">
    <location>
        <begin position="224"/>
        <end position="225"/>
    </location>
    <ligand>
        <name>substrate</name>
    </ligand>
</feature>
<evidence type="ECO:0000256" key="2">
    <source>
        <dbReference type="ARBA" id="ARBA00022490"/>
    </source>
</evidence>
<dbReference type="FunFam" id="3.10.310.10:FF:000001">
    <property type="entry name" value="Diaminopimelate epimerase"/>
    <property type="match status" value="1"/>
</dbReference>
<feature type="site" description="Could be important to modulate the pK values of the two catalytic cysteine residues" evidence="6">
    <location>
        <position position="214"/>
    </location>
</feature>
<feature type="binding site" evidence="6">
    <location>
        <begin position="73"/>
        <end position="74"/>
    </location>
    <ligand>
        <name>substrate</name>
    </ligand>
</feature>
<feature type="binding site" evidence="6">
    <location>
        <begin position="214"/>
        <end position="215"/>
    </location>
    <ligand>
        <name>substrate</name>
    </ligand>
</feature>
<dbReference type="EMBL" id="CP062796">
    <property type="protein sequence ID" value="QUL99698.1"/>
    <property type="molecule type" value="Genomic_DNA"/>
</dbReference>
<proteinExistence type="inferred from homology"/>
<keyword evidence="4 6" id="KW-0457">Lysine biosynthesis</keyword>
<comment type="catalytic activity">
    <reaction evidence="6">
        <text>(2S,6S)-2,6-diaminopimelate = meso-2,6-diaminopimelate</text>
        <dbReference type="Rhea" id="RHEA:15393"/>
        <dbReference type="ChEBI" id="CHEBI:57609"/>
        <dbReference type="ChEBI" id="CHEBI:57791"/>
        <dbReference type="EC" id="5.1.1.7"/>
    </reaction>
</comment>
<gene>
    <name evidence="6" type="primary">dapF</name>
    <name evidence="8" type="ORF">IMF26_09680</name>
</gene>
<dbReference type="EC" id="5.1.1.7" evidence="6 7"/>
<name>A0AAT9LG54_9FIRM</name>
<evidence type="ECO:0000256" key="5">
    <source>
        <dbReference type="ARBA" id="ARBA00023235"/>
    </source>
</evidence>
<dbReference type="Gene3D" id="3.10.310.10">
    <property type="entry name" value="Diaminopimelate Epimerase, Chain A, domain 1"/>
    <property type="match status" value="2"/>
</dbReference>
<organism evidence="8">
    <name type="scientific">Candidatus Fermentithermobacillus carboniphilus</name>
    <dbReference type="NCBI Taxonomy" id="3085328"/>
    <lineage>
        <taxon>Bacteria</taxon>
        <taxon>Bacillati</taxon>
        <taxon>Bacillota</taxon>
        <taxon>Candidatus Fermentithermobacillia</taxon>
        <taxon>Candidatus Fermentithermobacillales</taxon>
        <taxon>Candidatus Fermentithermobacillaceae</taxon>
        <taxon>Candidatus Fermentithermobacillus</taxon>
    </lineage>
</organism>
<dbReference type="Pfam" id="PF01678">
    <property type="entry name" value="DAP_epimerase"/>
    <property type="match status" value="2"/>
</dbReference>
<comment type="subunit">
    <text evidence="6">Homodimer.</text>
</comment>
<feature type="active site" description="Proton donor" evidence="6">
    <location>
        <position position="72"/>
    </location>
</feature>
<reference evidence="8" key="1">
    <citation type="submission" date="2020-10" db="EMBL/GenBank/DDBJ databases">
        <authorList>
            <person name="Kadnikov V."/>
            <person name="Beletsky A.V."/>
            <person name="Mardanov A.V."/>
            <person name="Karnachuk O.V."/>
            <person name="Ravin N.V."/>
        </authorList>
    </citation>
    <scope>NUCLEOTIDE SEQUENCE</scope>
    <source>
        <strain evidence="8">Bu02</strain>
    </source>
</reference>
<comment type="pathway">
    <text evidence="6">Amino-acid biosynthesis; L-lysine biosynthesis via DAP pathway; DL-2,6-diaminopimelate from LL-2,6-diaminopimelate: step 1/1.</text>
</comment>
<dbReference type="SUPFAM" id="SSF54506">
    <property type="entry name" value="Diaminopimelate epimerase-like"/>
    <property type="match status" value="1"/>
</dbReference>
<dbReference type="GO" id="GO:0008837">
    <property type="term" value="F:diaminopimelate epimerase activity"/>
    <property type="evidence" value="ECO:0007669"/>
    <property type="project" value="UniProtKB-UniRule"/>
</dbReference>
<comment type="similarity">
    <text evidence="1 6">Belongs to the diaminopimelate epimerase family.</text>
</comment>
<sequence length="286" mass="31853">MPFTKMHGLGNDYIYVDRFSYREEHDWSELSRAISERHFGVGSDGLILIEPSSVADFRMRMFNSDGLEGEMCGNGVRCFAKYVYEHGLTEKTDLVIETKAGLIRPHLLVRDGKVQSVSVDMGIPRLGRKDIPLSRLDGPEPAIGEPIELDGETYYGTPVSMGNPHCVFFVDDVWQVDLEKIGPRLEHHPIFPERANIEFVAVKSRDAIEMRIWERGSGITLASGTGSSASVVASILNGKVDRGKPVKVRLPGGVLLVEWREDGHVWQHGPAVEVASGVFLWERPLT</sequence>
<feature type="binding site" evidence="6">
    <location>
        <position position="163"/>
    </location>
    <ligand>
        <name>substrate</name>
    </ligand>
</feature>
<feature type="site" description="Could be important to modulate the pK values of the two catalytic cysteine residues" evidence="6">
    <location>
        <position position="165"/>
    </location>
</feature>
<evidence type="ECO:0000256" key="7">
    <source>
        <dbReference type="NCBIfam" id="TIGR00652"/>
    </source>
</evidence>
<reference evidence="8" key="2">
    <citation type="journal article" date="2023" name="Biology">
        <title>Prokaryotic Life Associated with Coal-Fire Gas Vents Revealed by Metagenomics.</title>
        <authorList>
            <person name="Kadnikov V.V."/>
            <person name="Mardanov A.V."/>
            <person name="Beletsky A.V."/>
            <person name="Karnachuk O.V."/>
            <person name="Ravin N.V."/>
        </authorList>
    </citation>
    <scope>NUCLEOTIDE SEQUENCE</scope>
    <source>
        <strain evidence="8">Bu02</strain>
    </source>
</reference>
<evidence type="ECO:0000256" key="3">
    <source>
        <dbReference type="ARBA" id="ARBA00022605"/>
    </source>
</evidence>
<comment type="caution">
    <text evidence="6">Lacks conserved residue(s) required for the propagation of feature annotation.</text>
</comment>
<dbReference type="PANTHER" id="PTHR31689">
    <property type="entry name" value="DIAMINOPIMELATE EPIMERASE, CHLOROPLASTIC"/>
    <property type="match status" value="1"/>
</dbReference>
<keyword evidence="3 6" id="KW-0028">Amino-acid biosynthesis</keyword>
<dbReference type="GO" id="GO:0009089">
    <property type="term" value="P:lysine biosynthetic process via diaminopimelate"/>
    <property type="evidence" value="ECO:0007669"/>
    <property type="project" value="UniProtKB-UniRule"/>
</dbReference>
<keyword evidence="5 6" id="KW-0413">Isomerase</keyword>
<dbReference type="NCBIfam" id="TIGR00652">
    <property type="entry name" value="DapF"/>
    <property type="match status" value="1"/>
</dbReference>
<feature type="binding site" evidence="6">
    <location>
        <position position="196"/>
    </location>
    <ligand>
        <name>substrate</name>
    </ligand>
</feature>
<feature type="binding site" evidence="6">
    <location>
        <position position="11"/>
    </location>
    <ligand>
        <name>substrate</name>
    </ligand>
</feature>
<protein>
    <recommendedName>
        <fullName evidence="6 7">Diaminopimelate epimerase</fullName>
        <shortName evidence="6">DAP epimerase</shortName>
        <ecNumber evidence="6 7">5.1.1.7</ecNumber>
    </recommendedName>
    <alternativeName>
        <fullName evidence="6">PLP-independent amino acid racemase</fullName>
    </alternativeName>
</protein>
<evidence type="ECO:0000256" key="1">
    <source>
        <dbReference type="ARBA" id="ARBA00010219"/>
    </source>
</evidence>
<dbReference type="KEGG" id="fcz:IMF26_09680"/>
<accession>A0AAT9LG54</accession>